<protein>
    <recommendedName>
        <fullName evidence="6">Transcriptional regulator, AbiEi antitoxin, Type IV TA system</fullName>
    </recommendedName>
</protein>
<gene>
    <name evidence="2" type="ORF">GCM10009769_32340</name>
    <name evidence="3" type="ORF">JOE58_000100</name>
</gene>
<evidence type="ECO:0000313" key="3">
    <source>
        <dbReference type="EMBL" id="MBM7800849.1"/>
    </source>
</evidence>
<evidence type="ECO:0000313" key="4">
    <source>
        <dbReference type="Proteomes" id="UP000648535"/>
    </source>
</evidence>
<evidence type="ECO:0000313" key="5">
    <source>
        <dbReference type="Proteomes" id="UP000746584"/>
    </source>
</evidence>
<evidence type="ECO:0008006" key="6">
    <source>
        <dbReference type="Google" id="ProtNLM"/>
    </source>
</evidence>
<keyword evidence="5" id="KW-1185">Reference proteome</keyword>
<proteinExistence type="predicted"/>
<feature type="region of interest" description="Disordered" evidence="1">
    <location>
        <begin position="1"/>
        <end position="25"/>
    </location>
</feature>
<reference evidence="2" key="1">
    <citation type="journal article" date="2014" name="Int. J. Syst. Evol. Microbiol.">
        <title>Complete genome sequence of Corynebacterium casei LMG S-19264T (=DSM 44701T), isolated from a smear-ripened cheese.</title>
        <authorList>
            <consortium name="US DOE Joint Genome Institute (JGI-PGF)"/>
            <person name="Walter F."/>
            <person name="Albersmeier A."/>
            <person name="Kalinowski J."/>
            <person name="Ruckert C."/>
        </authorList>
    </citation>
    <scope>NUCLEOTIDE SEQUENCE</scope>
    <source>
        <strain evidence="2">JCM 1480</strain>
    </source>
</reference>
<accession>A0A8H9GB46</accession>
<dbReference type="RefSeq" id="WP_175328582.1">
    <property type="nucleotide sequence ID" value="NZ_BMOI01000018.1"/>
</dbReference>
<comment type="caution">
    <text evidence="2">The sequence shown here is derived from an EMBL/GenBank/DDBJ whole genome shotgun (WGS) entry which is preliminary data.</text>
</comment>
<evidence type="ECO:0000256" key="1">
    <source>
        <dbReference type="SAM" id="MobiDB-lite"/>
    </source>
</evidence>
<dbReference type="EMBL" id="JAFBCG010000001">
    <property type="protein sequence ID" value="MBM7800849.1"/>
    <property type="molecule type" value="Genomic_DNA"/>
</dbReference>
<dbReference type="AlphaFoldDB" id="A0A8H9GB46"/>
<organism evidence="2 4">
    <name type="scientific">Curtobacterium luteum</name>
    <dbReference type="NCBI Taxonomy" id="33881"/>
    <lineage>
        <taxon>Bacteria</taxon>
        <taxon>Bacillati</taxon>
        <taxon>Actinomycetota</taxon>
        <taxon>Actinomycetes</taxon>
        <taxon>Micrococcales</taxon>
        <taxon>Microbacteriaceae</taxon>
        <taxon>Curtobacterium</taxon>
    </lineage>
</organism>
<dbReference type="Proteomes" id="UP000746584">
    <property type="component" value="Unassembled WGS sequence"/>
</dbReference>
<dbReference type="Proteomes" id="UP000648535">
    <property type="component" value="Unassembled WGS sequence"/>
</dbReference>
<sequence length="316" mass="35937">MDDHRSFPPTPDCPVLRTPPARPDEAEALRRRARSGELQRIAHGRYCDARQWHRLPPEQRHHVLVRSLVDRIVPEYAVSHRSAAVLLGVPVLGQLPDRVQLIRRGRRSRTTNATFVVHDDLDPESRDILRFTADGLLVTGFVRTAVDLATTTPFLDAVVALDRVLAFGADRDAIEFGVDRRASRGRRRARRSLAFADAASGSVGESVLRVRFDEYGTPPPVLQHRFSERGYPDIVVDFWFPEQGVVVEFDGEAKYRDPQLRGGRTAEDVVVAEKYREDRLRAFPDVTGVVRVGWADLWREVQLRSKLRRGRVPMTR</sequence>
<dbReference type="EMBL" id="BMOI01000018">
    <property type="protein sequence ID" value="GGL11790.1"/>
    <property type="molecule type" value="Genomic_DNA"/>
</dbReference>
<name>A0A8H9GB46_9MICO</name>
<reference evidence="3 5" key="3">
    <citation type="submission" date="2021-01" db="EMBL/GenBank/DDBJ databases">
        <title>Sequencing the genomes of 1000 actinobacteria strains.</title>
        <authorList>
            <person name="Klenk H.-P."/>
        </authorList>
    </citation>
    <scope>NUCLEOTIDE SEQUENCE [LARGE SCALE GENOMIC DNA]</scope>
    <source>
        <strain evidence="3 5">DSM 20542</strain>
    </source>
</reference>
<evidence type="ECO:0000313" key="2">
    <source>
        <dbReference type="EMBL" id="GGL11790.1"/>
    </source>
</evidence>
<reference evidence="2" key="2">
    <citation type="submission" date="2020-09" db="EMBL/GenBank/DDBJ databases">
        <authorList>
            <person name="Sun Q."/>
            <person name="Ohkuma M."/>
        </authorList>
    </citation>
    <scope>NUCLEOTIDE SEQUENCE</scope>
    <source>
        <strain evidence="2">JCM 1480</strain>
    </source>
</reference>